<dbReference type="GO" id="GO:0051321">
    <property type="term" value="P:meiotic cell cycle"/>
    <property type="evidence" value="ECO:0007669"/>
    <property type="project" value="TreeGrafter"/>
</dbReference>
<keyword evidence="4 5" id="KW-0206">Cytoskeleton</keyword>
<evidence type="ECO:0000313" key="10">
    <source>
        <dbReference type="Proteomes" id="UP000654370"/>
    </source>
</evidence>
<evidence type="ECO:0000256" key="2">
    <source>
        <dbReference type="ARBA" id="ARBA00022490"/>
    </source>
</evidence>
<evidence type="ECO:0000313" key="9">
    <source>
        <dbReference type="EMBL" id="KAG2182135.1"/>
    </source>
</evidence>
<dbReference type="PANTHER" id="PTHR19302:SF33">
    <property type="entry name" value="GAMMA-TUBULIN COMPLEX COMPONENT 5"/>
    <property type="match status" value="1"/>
</dbReference>
<dbReference type="GO" id="GO:0000278">
    <property type="term" value="P:mitotic cell cycle"/>
    <property type="evidence" value="ECO:0007669"/>
    <property type="project" value="TreeGrafter"/>
</dbReference>
<proteinExistence type="inferred from homology"/>
<dbReference type="GO" id="GO:0000922">
    <property type="term" value="C:spindle pole"/>
    <property type="evidence" value="ECO:0007669"/>
    <property type="project" value="InterPro"/>
</dbReference>
<dbReference type="InterPro" id="IPR040457">
    <property type="entry name" value="GCP_C"/>
</dbReference>
<accession>A0A8H7UGG2</accession>
<evidence type="ECO:0000259" key="8">
    <source>
        <dbReference type="Pfam" id="PF17681"/>
    </source>
</evidence>
<evidence type="ECO:0000256" key="6">
    <source>
        <dbReference type="SAM" id="MobiDB-lite"/>
    </source>
</evidence>
<keyword evidence="10" id="KW-1185">Reference proteome</keyword>
<protein>
    <recommendedName>
        <fullName evidence="5">Spindle pole body component</fullName>
    </recommendedName>
</protein>
<keyword evidence="2 5" id="KW-0963">Cytoplasm</keyword>
<dbReference type="EMBL" id="JAEPQZ010000004">
    <property type="protein sequence ID" value="KAG2182135.1"/>
    <property type="molecule type" value="Genomic_DNA"/>
</dbReference>
<dbReference type="InterPro" id="IPR041470">
    <property type="entry name" value="GCP_N"/>
</dbReference>
<name>A0A8H7UGG2_MORIS</name>
<dbReference type="Pfam" id="PF04130">
    <property type="entry name" value="GCP_C_terminal"/>
    <property type="match status" value="1"/>
</dbReference>
<dbReference type="GO" id="GO:0005874">
    <property type="term" value="C:microtubule"/>
    <property type="evidence" value="ECO:0007669"/>
    <property type="project" value="UniProtKB-KW"/>
</dbReference>
<feature type="region of interest" description="Disordered" evidence="6">
    <location>
        <begin position="141"/>
        <end position="171"/>
    </location>
</feature>
<dbReference type="GO" id="GO:0051011">
    <property type="term" value="F:microtubule minus-end binding"/>
    <property type="evidence" value="ECO:0007669"/>
    <property type="project" value="TreeGrafter"/>
</dbReference>
<dbReference type="OrthoDB" id="66546at2759"/>
<feature type="region of interest" description="Disordered" evidence="6">
    <location>
        <begin position="975"/>
        <end position="994"/>
    </location>
</feature>
<feature type="domain" description="Gamma tubulin complex component protein N-terminal" evidence="8">
    <location>
        <begin position="290"/>
        <end position="606"/>
    </location>
</feature>
<comment type="caution">
    <text evidence="9">The sequence shown here is derived from an EMBL/GenBank/DDBJ whole genome shotgun (WGS) entry which is preliminary data.</text>
</comment>
<dbReference type="GO" id="GO:0051225">
    <property type="term" value="P:spindle assembly"/>
    <property type="evidence" value="ECO:0007669"/>
    <property type="project" value="TreeGrafter"/>
</dbReference>
<evidence type="ECO:0000256" key="1">
    <source>
        <dbReference type="ARBA" id="ARBA00010337"/>
    </source>
</evidence>
<dbReference type="GO" id="GO:0043015">
    <property type="term" value="F:gamma-tubulin binding"/>
    <property type="evidence" value="ECO:0007669"/>
    <property type="project" value="InterPro"/>
</dbReference>
<feature type="domain" description="Gamma tubulin complex component C-terminal" evidence="7">
    <location>
        <begin position="698"/>
        <end position="1032"/>
    </location>
</feature>
<dbReference type="Proteomes" id="UP000654370">
    <property type="component" value="Unassembled WGS sequence"/>
</dbReference>
<sequence>MSKTNLLDQLVQEMTGIVDSQVVARRRKKIEQTLSTSRFPSTSNEYVQERYSGLIEKLNINNCPDKAERLQHCRDTLINEEEENGLKKKHLIYDILSMLINAANDPVKSDYDLSIAKEPAQEANVTWQSIVAEEPLTGSHWQQWESISTDDDSDTDDREDEKRRERSISNAEDTLSGRANKYFLSHIQYEKPDDIDAMTVLQSQQYWTEEGARTTLKGVKCVESTGMQAFADPCTLGDYIYFLTRRLLFRTSDQLTILTAPSLNELRLRSNDVRSITAAPHAYIKEVEAIQEVLFVLAGSAGQLFQRLSDDKSSESAVNNPTIKRKDEFMFKVHPQACLKHMSVLAFINILEPFCKYANSVNQLRVLKKVVIDAPSAHFGQTAQAFASSLDTPISMFEQKLSKLEEAYRDQEGKGSYISLLSLYDEIGDDLEMFSHIYDMYQEIDGLESALYEWIEESTERDDRISKWPLTITISLLNTLYHHVDVAQSSNSLWFSQLERLFFISFQPYARMIDSWISDGTLSEDIGSEFFLERNSQINVKSSRFWRHGYQLRNTEDGSPYPIFLHSFISKIFFSGKAMNFIFGMGIPKADNLGYTHRLSLDAYLCEGFDKRQLQRQEKKNRPKISPTERLLQSHFPTLSNTTLDPTPGPSTSHISPDTHMQDLSRHWYSSLLDNYIDPRYQHLAKILMDTLNEQAHLKHHLQSLACLFLMIEGDVMQRFADSIFIRMEDGKSWYDSRTLNALFHEACRDDSRIFHENVHIETKPMKTSVKHVTATAYSKTWSDQSFSQPLSVLETIIIHYQLPKSISNFIRRSTLQEYRKINTFILQIKRANRIMEQLLIYKGRFQTSNNNRKEMAKFYSLRLRLMWFVQTIHSYVLTTILHSETILFQRQLATLVNVDDIVLLHDDYVRKIVDRCLLNDKATTAAIRLSVIDILNKTVILSRLFKKFVQDPANRNFNQASMFMMLPPRIDSDEEASDSELADDGSQKDDNASNEDRYFVSFEQGLSLLSNEFGESLKFLTMTLNGVAKHGGLACFEILAQSLSV</sequence>
<feature type="compositionally biased region" description="Acidic residues" evidence="6">
    <location>
        <begin position="148"/>
        <end position="159"/>
    </location>
</feature>
<comment type="subcellular location">
    <subcellularLocation>
        <location evidence="5">Cytoplasm</location>
        <location evidence="5">Cytoskeleton</location>
        <location evidence="5">Microtubule organizing center</location>
    </subcellularLocation>
</comment>
<dbReference type="Pfam" id="PF17681">
    <property type="entry name" value="GCP_N_terminal"/>
    <property type="match status" value="1"/>
</dbReference>
<organism evidence="9 10">
    <name type="scientific">Mortierella isabellina</name>
    <name type="common">Filamentous fungus</name>
    <name type="synonym">Umbelopsis isabellina</name>
    <dbReference type="NCBI Taxonomy" id="91625"/>
    <lineage>
        <taxon>Eukaryota</taxon>
        <taxon>Fungi</taxon>
        <taxon>Fungi incertae sedis</taxon>
        <taxon>Mucoromycota</taxon>
        <taxon>Mucoromycotina</taxon>
        <taxon>Umbelopsidomycetes</taxon>
        <taxon>Umbelopsidales</taxon>
        <taxon>Umbelopsidaceae</taxon>
        <taxon>Umbelopsis</taxon>
    </lineage>
</organism>
<dbReference type="GO" id="GO:0000930">
    <property type="term" value="C:gamma-tubulin complex"/>
    <property type="evidence" value="ECO:0007669"/>
    <property type="project" value="TreeGrafter"/>
</dbReference>
<keyword evidence="3 5" id="KW-0493">Microtubule</keyword>
<dbReference type="InterPro" id="IPR059169">
    <property type="entry name" value="GCP5_N_ext"/>
</dbReference>
<dbReference type="GO" id="GO:0031122">
    <property type="term" value="P:cytoplasmic microtubule organization"/>
    <property type="evidence" value="ECO:0007669"/>
    <property type="project" value="TreeGrafter"/>
</dbReference>
<dbReference type="CDD" id="cd22572">
    <property type="entry name" value="GCP5_NTD"/>
    <property type="match status" value="1"/>
</dbReference>
<dbReference type="AlphaFoldDB" id="A0A8H7UGG2"/>
<evidence type="ECO:0000256" key="5">
    <source>
        <dbReference type="RuleBase" id="RU363050"/>
    </source>
</evidence>
<dbReference type="InterPro" id="IPR007259">
    <property type="entry name" value="GCP"/>
</dbReference>
<feature type="compositionally biased region" description="Acidic residues" evidence="6">
    <location>
        <begin position="975"/>
        <end position="984"/>
    </location>
</feature>
<comment type="similarity">
    <text evidence="1 5">Belongs to the TUBGCP family.</text>
</comment>
<gene>
    <name evidence="9" type="ORF">INT43_007062</name>
</gene>
<reference evidence="9" key="1">
    <citation type="submission" date="2020-12" db="EMBL/GenBank/DDBJ databases">
        <title>Metabolic potential, ecology and presence of endohyphal bacteria is reflected in genomic diversity of Mucoromycotina.</title>
        <authorList>
            <person name="Muszewska A."/>
            <person name="Okrasinska A."/>
            <person name="Steczkiewicz K."/>
            <person name="Drgas O."/>
            <person name="Orlowska M."/>
            <person name="Perlinska-Lenart U."/>
            <person name="Aleksandrzak-Piekarczyk T."/>
            <person name="Szatraj K."/>
            <person name="Zielenkiewicz U."/>
            <person name="Pilsyk S."/>
            <person name="Malc E."/>
            <person name="Mieczkowski P."/>
            <person name="Kruszewska J.S."/>
            <person name="Biernat P."/>
            <person name="Pawlowska J."/>
        </authorList>
    </citation>
    <scope>NUCLEOTIDE SEQUENCE</scope>
    <source>
        <strain evidence="9">WA0000067209</strain>
    </source>
</reference>
<dbReference type="InterPro" id="IPR042241">
    <property type="entry name" value="GCP_C_sf"/>
</dbReference>
<evidence type="ECO:0000256" key="4">
    <source>
        <dbReference type="ARBA" id="ARBA00023212"/>
    </source>
</evidence>
<evidence type="ECO:0000256" key="3">
    <source>
        <dbReference type="ARBA" id="ARBA00022701"/>
    </source>
</evidence>
<dbReference type="Gene3D" id="1.20.120.1900">
    <property type="entry name" value="Gamma-tubulin complex, C-terminal domain"/>
    <property type="match status" value="1"/>
</dbReference>
<dbReference type="GO" id="GO:0005816">
    <property type="term" value="C:spindle pole body"/>
    <property type="evidence" value="ECO:0007669"/>
    <property type="project" value="UniProtKB-ARBA"/>
</dbReference>
<dbReference type="GO" id="GO:0007020">
    <property type="term" value="P:microtubule nucleation"/>
    <property type="evidence" value="ECO:0007669"/>
    <property type="project" value="InterPro"/>
</dbReference>
<evidence type="ECO:0000259" key="7">
    <source>
        <dbReference type="Pfam" id="PF04130"/>
    </source>
</evidence>
<dbReference type="PANTHER" id="PTHR19302">
    <property type="entry name" value="GAMMA TUBULIN COMPLEX PROTEIN"/>
    <property type="match status" value="1"/>
</dbReference>